<reference evidence="2" key="1">
    <citation type="submission" date="2018-02" db="EMBL/GenBank/DDBJ databases">
        <authorList>
            <person name="Cohen D.B."/>
            <person name="Kent A.D."/>
        </authorList>
    </citation>
    <scope>NUCLEOTIDE SEQUENCE</scope>
</reference>
<gene>
    <name evidence="2" type="ORF">FSB_LOCUS14608</name>
</gene>
<dbReference type="Gene3D" id="3.30.420.10">
    <property type="entry name" value="Ribonuclease H-like superfamily/Ribonuclease H"/>
    <property type="match status" value="1"/>
</dbReference>
<dbReference type="InterPro" id="IPR002156">
    <property type="entry name" value="RNaseH_domain"/>
</dbReference>
<dbReference type="GO" id="GO:0003676">
    <property type="term" value="F:nucleic acid binding"/>
    <property type="evidence" value="ECO:0007669"/>
    <property type="project" value="InterPro"/>
</dbReference>
<proteinExistence type="predicted"/>
<dbReference type="InterPro" id="IPR036397">
    <property type="entry name" value="RNaseH_sf"/>
</dbReference>
<sequence length="140" mass="14735">MAMVGFCLGFNGSGFRFQGLGFGGHGGFMFGSTAAVDLALGFDGSGGFGFGYPLLPIATVASDHTSLAVVARDEQGQMIKAWTKEHDLCEPIQAETYAIFGALELASSEKFQHLIVEGDGKLCFDTLNGDPNMVSWSVAV</sequence>
<evidence type="ECO:0000313" key="2">
    <source>
        <dbReference type="EMBL" id="SPC86726.1"/>
    </source>
</evidence>
<dbReference type="GO" id="GO:0004523">
    <property type="term" value="F:RNA-DNA hybrid ribonuclease activity"/>
    <property type="evidence" value="ECO:0007669"/>
    <property type="project" value="InterPro"/>
</dbReference>
<evidence type="ECO:0000259" key="1">
    <source>
        <dbReference type="Pfam" id="PF13456"/>
    </source>
</evidence>
<feature type="domain" description="RNase H type-1" evidence="1">
    <location>
        <begin position="61"/>
        <end position="130"/>
    </location>
</feature>
<organism evidence="2">
    <name type="scientific">Fagus sylvatica</name>
    <name type="common">Beechnut</name>
    <dbReference type="NCBI Taxonomy" id="28930"/>
    <lineage>
        <taxon>Eukaryota</taxon>
        <taxon>Viridiplantae</taxon>
        <taxon>Streptophyta</taxon>
        <taxon>Embryophyta</taxon>
        <taxon>Tracheophyta</taxon>
        <taxon>Spermatophyta</taxon>
        <taxon>Magnoliopsida</taxon>
        <taxon>eudicotyledons</taxon>
        <taxon>Gunneridae</taxon>
        <taxon>Pentapetalae</taxon>
        <taxon>rosids</taxon>
        <taxon>fabids</taxon>
        <taxon>Fagales</taxon>
        <taxon>Fagaceae</taxon>
        <taxon>Fagus</taxon>
    </lineage>
</organism>
<dbReference type="AlphaFoldDB" id="A0A2N9F725"/>
<dbReference type="EMBL" id="OIVN01000872">
    <property type="protein sequence ID" value="SPC86726.1"/>
    <property type="molecule type" value="Genomic_DNA"/>
</dbReference>
<accession>A0A2N9F725</accession>
<dbReference type="Pfam" id="PF13456">
    <property type="entry name" value="RVT_3"/>
    <property type="match status" value="1"/>
</dbReference>
<protein>
    <recommendedName>
        <fullName evidence="1">RNase H type-1 domain-containing protein</fullName>
    </recommendedName>
</protein>
<name>A0A2N9F725_FAGSY</name>